<protein>
    <submittedName>
        <fullName evidence="3">Uncharacterized protein</fullName>
    </submittedName>
</protein>
<evidence type="ECO:0000313" key="5">
    <source>
        <dbReference type="Proteomes" id="UP000273982"/>
    </source>
</evidence>
<dbReference type="RefSeq" id="WP_029650226.1">
    <property type="nucleotide sequence ID" value="NZ_CP044328.1"/>
</dbReference>
<evidence type="ECO:0000313" key="4">
    <source>
        <dbReference type="EMBL" id="QGM95179.1"/>
    </source>
</evidence>
<evidence type="ECO:0000313" key="6">
    <source>
        <dbReference type="Proteomes" id="UP000424673"/>
    </source>
</evidence>
<evidence type="ECO:0000256" key="1">
    <source>
        <dbReference type="SAM" id="MobiDB-lite"/>
    </source>
</evidence>
<feature type="region of interest" description="Disordered" evidence="1">
    <location>
        <begin position="129"/>
        <end position="148"/>
    </location>
</feature>
<evidence type="ECO:0000256" key="2">
    <source>
        <dbReference type="SAM" id="SignalP"/>
    </source>
</evidence>
<keyword evidence="6" id="KW-1185">Reference proteome</keyword>
<dbReference type="Proteomes" id="UP000273982">
    <property type="component" value="Chromosome"/>
</dbReference>
<organism evidence="3 5">
    <name type="scientific">Methylocystis rosea</name>
    <dbReference type="NCBI Taxonomy" id="173366"/>
    <lineage>
        <taxon>Bacteria</taxon>
        <taxon>Pseudomonadati</taxon>
        <taxon>Pseudomonadota</taxon>
        <taxon>Alphaproteobacteria</taxon>
        <taxon>Hyphomicrobiales</taxon>
        <taxon>Methylocystaceae</taxon>
        <taxon>Methylocystis</taxon>
    </lineage>
</organism>
<dbReference type="EMBL" id="CP034086">
    <property type="protein sequence ID" value="AZG78572.1"/>
    <property type="molecule type" value="Genomic_DNA"/>
</dbReference>
<reference evidence="6" key="2">
    <citation type="submission" date="2019-09" db="EMBL/GenBank/DDBJ databases">
        <title>Isolation and complete genome sequencing of Methylocystis species.</title>
        <authorList>
            <person name="Rumah B.L."/>
            <person name="Stead C.E."/>
            <person name="Stevens B.C."/>
            <person name="Minton N.P."/>
            <person name="Grosse-Honebrink A."/>
            <person name="Zhang Y."/>
        </authorList>
    </citation>
    <scope>NUCLEOTIDE SEQUENCE [LARGE SCALE GENOMIC DNA]</scope>
    <source>
        <strain evidence="6">BRCS1</strain>
    </source>
</reference>
<dbReference type="KEGG" id="mros:EHO51_09220"/>
<reference evidence="3 5" key="1">
    <citation type="submission" date="2018-11" db="EMBL/GenBank/DDBJ databases">
        <title>Genome squencing of methanotrophic bacteria isolated from alkaline groundwater in Korea.</title>
        <authorList>
            <person name="Nguyen L.N."/>
        </authorList>
    </citation>
    <scope>NUCLEOTIDE SEQUENCE [LARGE SCALE GENOMIC DNA]</scope>
    <source>
        <strain evidence="3 5">GW6</strain>
    </source>
</reference>
<reference evidence="4 6" key="3">
    <citation type="journal article" date="2021" name="AMB Express">
        <title>Isolation and characterisation of Methylocystis spp. for poly-3-hydroxybutyrate production using waste methane feedstocks.</title>
        <authorList>
            <person name="Rumah B.L."/>
            <person name="Stead C.E."/>
            <person name="Claxton Stevens B.H."/>
            <person name="Minton N.P."/>
            <person name="Grosse-Honebrink A."/>
            <person name="Zhang Y."/>
        </authorList>
    </citation>
    <scope>NUCLEOTIDE SEQUENCE [LARGE SCALE GENOMIC DNA]</scope>
    <source>
        <strain evidence="4 6">BRCS1</strain>
    </source>
</reference>
<gene>
    <name evidence="3" type="ORF">EHO51_09220</name>
    <name evidence="4" type="ORF">F7D13_14705</name>
</gene>
<evidence type="ECO:0000313" key="3">
    <source>
        <dbReference type="EMBL" id="AZG78572.1"/>
    </source>
</evidence>
<dbReference type="Proteomes" id="UP000424673">
    <property type="component" value="Chromosome"/>
</dbReference>
<sequence>MIIGAVDISRAVAGLSLFAMLLASTGAHAQACQEDFRKLTEKRMAGIEALNNLGKAGKGKMDPEAACPAAKRLVAVETEMMNYITKNKEWCNIPDNVADGFKEARAKTQGFASQACAAAAKMKEMRDQAAAGGGGGMMAPPKLPAGPL</sequence>
<dbReference type="EMBL" id="CP044328">
    <property type="protein sequence ID" value="QGM95179.1"/>
    <property type="molecule type" value="Genomic_DNA"/>
</dbReference>
<feature type="chain" id="PRO_5044594221" evidence="2">
    <location>
        <begin position="30"/>
        <end position="148"/>
    </location>
</feature>
<accession>A0A3G8MBM9</accession>
<keyword evidence="2" id="KW-0732">Signal</keyword>
<feature type="signal peptide" evidence="2">
    <location>
        <begin position="1"/>
        <end position="29"/>
    </location>
</feature>
<dbReference type="AlphaFoldDB" id="A0A3G8MBM9"/>
<name>A0A3G8MBM9_9HYPH</name>
<proteinExistence type="predicted"/>